<accession>A0A955I9Y8</accession>
<organism evidence="2 3">
    <name type="scientific">Candidatus Dojkabacteria bacterium</name>
    <dbReference type="NCBI Taxonomy" id="2099670"/>
    <lineage>
        <taxon>Bacteria</taxon>
        <taxon>Candidatus Dojkabacteria</taxon>
    </lineage>
</organism>
<feature type="non-terminal residue" evidence="2">
    <location>
        <position position="1"/>
    </location>
</feature>
<reference evidence="2" key="1">
    <citation type="submission" date="2020-04" db="EMBL/GenBank/DDBJ databases">
        <authorList>
            <person name="Zhang T."/>
        </authorList>
    </citation>
    <scope>NUCLEOTIDE SEQUENCE</scope>
    <source>
        <strain evidence="2">HKST-UBA12</strain>
    </source>
</reference>
<keyword evidence="1" id="KW-0472">Membrane</keyword>
<name>A0A955I9Y8_9BACT</name>
<dbReference type="EMBL" id="JAGQLI010000177">
    <property type="protein sequence ID" value="MCA9379418.1"/>
    <property type="molecule type" value="Genomic_DNA"/>
</dbReference>
<protein>
    <submittedName>
        <fullName evidence="2">Uncharacterized protein</fullName>
    </submittedName>
</protein>
<sequence>VLISIFDEAIQTYALVEGRTGEIKDILISTIAVLLTSLIVYTMPVIGELEMALKHKFERELADHRRKK</sequence>
<comment type="caution">
    <text evidence="2">The sequence shown here is derived from an EMBL/GenBank/DDBJ whole genome shotgun (WGS) entry which is preliminary data.</text>
</comment>
<reference evidence="2" key="2">
    <citation type="journal article" date="2021" name="Microbiome">
        <title>Successional dynamics and alternative stable states in a saline activated sludge microbial community over 9 years.</title>
        <authorList>
            <person name="Wang Y."/>
            <person name="Ye J."/>
            <person name="Ju F."/>
            <person name="Liu L."/>
            <person name="Boyd J.A."/>
            <person name="Deng Y."/>
            <person name="Parks D.H."/>
            <person name="Jiang X."/>
            <person name="Yin X."/>
            <person name="Woodcroft B.J."/>
            <person name="Tyson G.W."/>
            <person name="Hugenholtz P."/>
            <person name="Polz M.F."/>
            <person name="Zhang T."/>
        </authorList>
    </citation>
    <scope>NUCLEOTIDE SEQUENCE</scope>
    <source>
        <strain evidence="2">HKST-UBA12</strain>
    </source>
</reference>
<keyword evidence="1" id="KW-0812">Transmembrane</keyword>
<dbReference type="Proteomes" id="UP000760819">
    <property type="component" value="Unassembled WGS sequence"/>
</dbReference>
<proteinExistence type="predicted"/>
<keyword evidence="1" id="KW-1133">Transmembrane helix</keyword>
<evidence type="ECO:0000313" key="3">
    <source>
        <dbReference type="Proteomes" id="UP000760819"/>
    </source>
</evidence>
<evidence type="ECO:0000313" key="2">
    <source>
        <dbReference type="EMBL" id="MCA9379418.1"/>
    </source>
</evidence>
<gene>
    <name evidence="2" type="ORF">KC640_03235</name>
</gene>
<feature type="transmembrane region" description="Helical" evidence="1">
    <location>
        <begin position="26"/>
        <end position="46"/>
    </location>
</feature>
<evidence type="ECO:0000256" key="1">
    <source>
        <dbReference type="SAM" id="Phobius"/>
    </source>
</evidence>
<dbReference type="AlphaFoldDB" id="A0A955I9Y8"/>